<evidence type="ECO:0000313" key="4">
    <source>
        <dbReference type="Proteomes" id="UP000034832"/>
    </source>
</evidence>
<comment type="caution">
    <text evidence="3">The sequence shown here is derived from an EMBL/GenBank/DDBJ whole genome shotgun (WGS) entry which is preliminary data.</text>
</comment>
<dbReference type="EMBL" id="LBIA02000001">
    <property type="protein sequence ID" value="TKT72111.1"/>
    <property type="molecule type" value="Genomic_DNA"/>
</dbReference>
<keyword evidence="1" id="KW-0812">Transmembrane</keyword>
<organism evidence="3 4">
    <name type="scientific">Afipia massiliensis</name>
    <dbReference type="NCBI Taxonomy" id="211460"/>
    <lineage>
        <taxon>Bacteria</taxon>
        <taxon>Pseudomonadati</taxon>
        <taxon>Pseudomonadota</taxon>
        <taxon>Alphaproteobacteria</taxon>
        <taxon>Hyphomicrobiales</taxon>
        <taxon>Nitrobacteraceae</taxon>
        <taxon>Afipia</taxon>
    </lineage>
</organism>
<feature type="transmembrane region" description="Helical" evidence="1">
    <location>
        <begin position="53"/>
        <end position="75"/>
    </location>
</feature>
<gene>
    <name evidence="3" type="ORF">YH63_012165</name>
</gene>
<keyword evidence="1" id="KW-0472">Membrane</keyword>
<dbReference type="Proteomes" id="UP000034832">
    <property type="component" value="Unassembled WGS sequence"/>
</dbReference>
<evidence type="ECO:0000256" key="1">
    <source>
        <dbReference type="SAM" id="Phobius"/>
    </source>
</evidence>
<dbReference type="AlphaFoldDB" id="A0A4U6BQE2"/>
<protein>
    <submittedName>
        <fullName evidence="3">Tripartite tricarboxylate transporter TctB family protein</fullName>
    </submittedName>
</protein>
<feature type="transmembrane region" description="Helical" evidence="1">
    <location>
        <begin position="95"/>
        <end position="122"/>
    </location>
</feature>
<proteinExistence type="predicted"/>
<feature type="transmembrane region" description="Helical" evidence="1">
    <location>
        <begin position="134"/>
        <end position="155"/>
    </location>
</feature>
<keyword evidence="1" id="KW-1133">Transmembrane helix</keyword>
<dbReference type="Pfam" id="PF07331">
    <property type="entry name" value="TctB"/>
    <property type="match status" value="1"/>
</dbReference>
<feature type="domain" description="DUF1468" evidence="2">
    <location>
        <begin position="22"/>
        <end position="158"/>
    </location>
</feature>
<keyword evidence="4" id="KW-1185">Reference proteome</keyword>
<evidence type="ECO:0000259" key="2">
    <source>
        <dbReference type="Pfam" id="PF07331"/>
    </source>
</evidence>
<feature type="transmembrane region" description="Helical" evidence="1">
    <location>
        <begin position="20"/>
        <end position="41"/>
    </location>
</feature>
<dbReference type="InterPro" id="IPR009936">
    <property type="entry name" value="DUF1468"/>
</dbReference>
<dbReference type="STRING" id="211460.YH63_06830"/>
<reference evidence="3" key="1">
    <citation type="submission" date="2019-04" db="EMBL/GenBank/DDBJ databases">
        <title>Whole genome sequencing of cave bacteria.</title>
        <authorList>
            <person name="Gan H.M."/>
            <person name="Barton H."/>
            <person name="Savka M.A."/>
        </authorList>
    </citation>
    <scope>NUCLEOTIDE SEQUENCE [LARGE SCALE GENOMIC DNA]</scope>
    <source>
        <strain evidence="3">LC387</strain>
    </source>
</reference>
<accession>A0A4U6BQE2</accession>
<dbReference type="OrthoDB" id="6183775at2"/>
<sequence length="168" mass="18362">MSEHSSGVGQRGPSHRWTEFGVAVFCILFGAITIIGSVKAGSGWGPEGPKAGFFPFYIGVIIVLASVVNCIEILMQSDDGQLFADWGQLRQVMCVVIPTTIYTLSIPYLGIYLASVILIALFMKWLGKYPWTKAAAVALGTPFAIYLFFEKWFLIPLPKGPLEDLLGL</sequence>
<dbReference type="RefSeq" id="WP_046829566.1">
    <property type="nucleotide sequence ID" value="NZ_LBIA02000001.1"/>
</dbReference>
<name>A0A4U6BQE2_9BRAD</name>
<evidence type="ECO:0000313" key="3">
    <source>
        <dbReference type="EMBL" id="TKT72111.1"/>
    </source>
</evidence>